<keyword evidence="2" id="KW-1185">Reference proteome</keyword>
<name>A0ACB7F2U1_NIBAL</name>
<keyword evidence="1" id="KW-0418">Kinase</keyword>
<evidence type="ECO:0000313" key="2">
    <source>
        <dbReference type="Proteomes" id="UP000805704"/>
    </source>
</evidence>
<organism evidence="1 2">
    <name type="scientific">Nibea albiflora</name>
    <name type="common">Yellow drum</name>
    <name type="synonym">Corvina albiflora</name>
    <dbReference type="NCBI Taxonomy" id="240163"/>
    <lineage>
        <taxon>Eukaryota</taxon>
        <taxon>Metazoa</taxon>
        <taxon>Chordata</taxon>
        <taxon>Craniata</taxon>
        <taxon>Vertebrata</taxon>
        <taxon>Euteleostomi</taxon>
        <taxon>Actinopterygii</taxon>
        <taxon>Neopterygii</taxon>
        <taxon>Teleostei</taxon>
        <taxon>Neoteleostei</taxon>
        <taxon>Acanthomorphata</taxon>
        <taxon>Eupercaria</taxon>
        <taxon>Sciaenidae</taxon>
        <taxon>Nibea</taxon>
    </lineage>
</organism>
<dbReference type="Proteomes" id="UP000805704">
    <property type="component" value="Chromosome 19"/>
</dbReference>
<accession>A0ACB7F2U1</accession>
<proteinExistence type="predicted"/>
<evidence type="ECO:0000313" key="1">
    <source>
        <dbReference type="EMBL" id="KAG8008446.1"/>
    </source>
</evidence>
<comment type="caution">
    <text evidence="1">The sequence shown here is derived from an EMBL/GenBank/DDBJ whole genome shotgun (WGS) entry which is preliminary data.</text>
</comment>
<keyword evidence="1" id="KW-0808">Transferase</keyword>
<protein>
    <submittedName>
        <fullName evidence="1">Phosphoglycerate kinase 1</fullName>
    </submittedName>
</protein>
<sequence>MYRFAKAAVNIAGQAGRQVRHGSSAQPDFHTKHGNTVLIGGTVFCVAVWAYVLTSTGLTWNPSPVGRMMPKEWREKEEVDFNVPMKDKQITNNQRVKAAVPSIQHCLDNGAKSVVLMSHLGRPDGNFMPEKYSLEAVAAELKSLLGRDVTFLKDCVGAEVEAACADPATGSVILLENLRFHVAEEGKGKDAAGNKDSADLDFRLSSLITALSLSVLFLFTMKPLKGAELLFWDVHRSKNINRRYQQHVKRYNYRTRLRTVVRHRINAGQLSSSVDLLTFILKVSKLSRPGRVAFLILRAWLTKASQEQIDSFRASLSKLGDVYVNDAFGTAHRAHSSMVGVNLPQKAAGFLMKKELDYFAMALEKPQRPFLAILGGAKVKDKIQLINNMLDKVDEMIIGGGMAFTFLKVLNNMEIGTSLFDEEGAGIVKDLMAKAEKNGVKITLPVDFVTADKFDENATTGTATVAAGIPAGWMGLDCGPESSKAYAAAVGRAKQIVWNGPVGVFEWDNFAKGTKNLMDKVVEVTKSGCITIIGGGDTATCCAKWNTEDKVSHVSTGGGASLELLEGE</sequence>
<gene>
    <name evidence="1" type="primary">PGK1</name>
    <name evidence="1" type="ORF">GBF38_019605</name>
</gene>
<dbReference type="EMBL" id="CM024807">
    <property type="protein sequence ID" value="KAG8008446.1"/>
    <property type="molecule type" value="Genomic_DNA"/>
</dbReference>
<reference evidence="1" key="1">
    <citation type="submission" date="2020-04" db="EMBL/GenBank/DDBJ databases">
        <title>A chromosome-scale assembly and high-density genetic map of the yellow drum (Nibea albiflora) genome.</title>
        <authorList>
            <person name="Xu D."/>
            <person name="Zhang W."/>
            <person name="Chen R."/>
            <person name="Tan P."/>
            <person name="Wang L."/>
            <person name="Song H."/>
            <person name="Tian L."/>
            <person name="Zhu Q."/>
            <person name="Wang B."/>
        </authorList>
    </citation>
    <scope>NUCLEOTIDE SEQUENCE</scope>
    <source>
        <strain evidence="1">ZJHYS-2018</strain>
    </source>
</reference>